<sequence length="64" mass="7124">MGYLLQRITGEIAENLRKAAVKAGDLDPSDEFAFELEKPKEKAHGDLATNLAMLLTKKARKNPR</sequence>
<dbReference type="STRING" id="661089.ciss_22770"/>
<keyword evidence="2" id="KW-0436">Ligase</keyword>
<evidence type="ECO:0000313" key="2">
    <source>
        <dbReference type="EMBL" id="GAV26344.1"/>
    </source>
</evidence>
<accession>A0A1L8D5F3</accession>
<comment type="caution">
    <text evidence="2">The sequence shown here is derived from an EMBL/GenBank/DDBJ whole genome shotgun (WGS) entry which is preliminary data.</text>
</comment>
<dbReference type="Gene3D" id="3.30.1360.70">
    <property type="entry name" value="Arginyl tRNA synthetase N-terminal domain"/>
    <property type="match status" value="1"/>
</dbReference>
<gene>
    <name evidence="2" type="ORF">ciss_22770</name>
</gene>
<dbReference type="AlphaFoldDB" id="A0A1L8D5F3"/>
<dbReference type="EMBL" id="BDJL01000140">
    <property type="protein sequence ID" value="GAV26344.1"/>
    <property type="molecule type" value="Genomic_DNA"/>
</dbReference>
<proteinExistence type="predicted"/>
<keyword evidence="3" id="KW-1185">Reference proteome</keyword>
<evidence type="ECO:0000313" key="3">
    <source>
        <dbReference type="Proteomes" id="UP000187338"/>
    </source>
</evidence>
<protein>
    <submittedName>
        <fullName evidence="2">Arginine--tRNA ligase</fullName>
    </submittedName>
</protein>
<dbReference type="Proteomes" id="UP000187338">
    <property type="component" value="Unassembled WGS sequence"/>
</dbReference>
<dbReference type="SUPFAM" id="SSF55190">
    <property type="entry name" value="Arginyl-tRNA synthetase (ArgRS), N-terminal 'additional' domain"/>
    <property type="match status" value="1"/>
</dbReference>
<organism evidence="2 3">
    <name type="scientific">Carboxydothermus islandicus</name>
    <dbReference type="NCBI Taxonomy" id="661089"/>
    <lineage>
        <taxon>Bacteria</taxon>
        <taxon>Bacillati</taxon>
        <taxon>Bacillota</taxon>
        <taxon>Clostridia</taxon>
        <taxon>Thermoanaerobacterales</taxon>
        <taxon>Thermoanaerobacteraceae</taxon>
        <taxon>Carboxydothermus</taxon>
    </lineage>
</organism>
<reference evidence="3" key="1">
    <citation type="submission" date="2016-12" db="EMBL/GenBank/DDBJ databases">
        <title>Draft Genome Sequences od Carboxydothermus pertinax and islandicus, Hydrogenogenic Carboxydotrophic Bacteria.</title>
        <authorList>
            <person name="Fukuyama Y."/>
            <person name="Ohmae K."/>
            <person name="Yoneda Y."/>
            <person name="Yoshida T."/>
            <person name="Sako Y."/>
        </authorList>
    </citation>
    <scope>NUCLEOTIDE SEQUENCE [LARGE SCALE GENOMIC DNA]</scope>
    <source>
        <strain evidence="3">SET</strain>
    </source>
</reference>
<name>A0A1L8D5F3_9THEO</name>
<dbReference type="Pfam" id="PF03485">
    <property type="entry name" value="Arg_tRNA_synt_N"/>
    <property type="match status" value="1"/>
</dbReference>
<dbReference type="InterPro" id="IPR005148">
    <property type="entry name" value="Arg-tRNA-synth_N"/>
</dbReference>
<evidence type="ECO:0000259" key="1">
    <source>
        <dbReference type="Pfam" id="PF03485"/>
    </source>
</evidence>
<dbReference type="GO" id="GO:0006420">
    <property type="term" value="P:arginyl-tRNA aminoacylation"/>
    <property type="evidence" value="ECO:0007669"/>
    <property type="project" value="InterPro"/>
</dbReference>
<dbReference type="GO" id="GO:0005737">
    <property type="term" value="C:cytoplasm"/>
    <property type="evidence" value="ECO:0007669"/>
    <property type="project" value="InterPro"/>
</dbReference>
<feature type="non-terminal residue" evidence="2">
    <location>
        <position position="64"/>
    </location>
</feature>
<dbReference type="GO" id="GO:0005524">
    <property type="term" value="F:ATP binding"/>
    <property type="evidence" value="ECO:0007669"/>
    <property type="project" value="InterPro"/>
</dbReference>
<dbReference type="GO" id="GO:0004814">
    <property type="term" value="F:arginine-tRNA ligase activity"/>
    <property type="evidence" value="ECO:0007669"/>
    <property type="project" value="InterPro"/>
</dbReference>
<dbReference type="InterPro" id="IPR036695">
    <property type="entry name" value="Arg-tRNA-synth_N_sf"/>
</dbReference>
<feature type="domain" description="Arginyl tRNA synthetase N-terminal" evidence="1">
    <location>
        <begin position="11"/>
        <end position="64"/>
    </location>
</feature>